<sequence length="73" mass="8389">MGCLNPQIQSAPYESDKMLNSKLRHNEPQTFVNTSQKDAMAHLVDLEEIVLNWAKLIFDTTKSKAEAKIKKNW</sequence>
<dbReference type="AlphaFoldDB" id="A0A3P7MCI4"/>
<accession>A0A3P7MCI4</accession>
<reference evidence="1 2" key="1">
    <citation type="submission" date="2018-11" db="EMBL/GenBank/DDBJ databases">
        <authorList>
            <consortium name="Pathogen Informatics"/>
        </authorList>
    </citation>
    <scope>NUCLEOTIDE SEQUENCE [LARGE SCALE GENOMIC DNA]</scope>
</reference>
<keyword evidence="2" id="KW-1185">Reference proteome</keyword>
<name>A0A3P7MCI4_CYLGO</name>
<dbReference type="OrthoDB" id="9977517at2759"/>
<evidence type="ECO:0000313" key="2">
    <source>
        <dbReference type="Proteomes" id="UP000271889"/>
    </source>
</evidence>
<proteinExistence type="predicted"/>
<evidence type="ECO:0000313" key="1">
    <source>
        <dbReference type="EMBL" id="VDN21223.1"/>
    </source>
</evidence>
<protein>
    <submittedName>
        <fullName evidence="1">Uncharacterized protein</fullName>
    </submittedName>
</protein>
<dbReference type="Proteomes" id="UP000271889">
    <property type="component" value="Unassembled WGS sequence"/>
</dbReference>
<organism evidence="1 2">
    <name type="scientific">Cylicostephanus goldi</name>
    <name type="common">Nematode worm</name>
    <dbReference type="NCBI Taxonomy" id="71465"/>
    <lineage>
        <taxon>Eukaryota</taxon>
        <taxon>Metazoa</taxon>
        <taxon>Ecdysozoa</taxon>
        <taxon>Nematoda</taxon>
        <taxon>Chromadorea</taxon>
        <taxon>Rhabditida</taxon>
        <taxon>Rhabditina</taxon>
        <taxon>Rhabditomorpha</taxon>
        <taxon>Strongyloidea</taxon>
        <taxon>Strongylidae</taxon>
        <taxon>Cylicostephanus</taxon>
    </lineage>
</organism>
<dbReference type="EMBL" id="UYRV01105483">
    <property type="protein sequence ID" value="VDN21223.1"/>
    <property type="molecule type" value="Genomic_DNA"/>
</dbReference>
<gene>
    <name evidence="1" type="ORF">CGOC_LOCUS8979</name>
</gene>